<comment type="pathway">
    <text evidence="3">Amino-acid biosynthesis; L-isoleucine biosynthesis; L-isoleucine from 2-oxobutanoate: step 4/4.</text>
</comment>
<evidence type="ECO:0000256" key="8">
    <source>
        <dbReference type="ARBA" id="ARBA00014472"/>
    </source>
</evidence>
<evidence type="ECO:0000313" key="15">
    <source>
        <dbReference type="Proteomes" id="UP000245461"/>
    </source>
</evidence>
<comment type="pathway">
    <text evidence="5">Amino-acid biosynthesis; L-leucine biosynthesis; L-leucine from 3-methyl-2-oxobutanoate: step 4/4.</text>
</comment>
<keyword evidence="14" id="KW-0808">Transferase</keyword>
<evidence type="ECO:0000256" key="11">
    <source>
        <dbReference type="ARBA" id="ARBA00048212"/>
    </source>
</evidence>
<dbReference type="Proteomes" id="UP000245461">
    <property type="component" value="Unassembled WGS sequence"/>
</dbReference>
<dbReference type="AlphaFoldDB" id="A0A317EGK7"/>
<sequence length="313" mass="34849">MSDAMPDFSKGACYLNGTYVPMSEAKIPVGDWGFVHSDVTYDVVHVKDGAFFRLEDHLDRFERSLKGFRLTPPVTRDQMREILGRCVALSGLKDAFVAMVSTRGVPRIYGSRKPMDCDNTFIAYAAPWVDVIPPAVQERGAHLLVASVPRISPKSLNPTYKNYCWRDFVQGLWEAHDKGFDTAVLIDQDGYLTEGSGFNVFIVKGKQVLTPDRGALEGVTRRSVLDLCPELGLEGKITPITLQDLMEADEVFTSTTAGGVMPCARVNDHIMNNDRPGPISVKLKELYWKKHAEGWHMTPVNYADPDHPFVKAA</sequence>
<evidence type="ECO:0000313" key="14">
    <source>
        <dbReference type="EMBL" id="PWR25426.1"/>
    </source>
</evidence>
<evidence type="ECO:0000256" key="13">
    <source>
        <dbReference type="ARBA" id="ARBA00049229"/>
    </source>
</evidence>
<comment type="function">
    <text evidence="2">Acts on leucine, isoleucine and valine.</text>
</comment>
<dbReference type="GO" id="GO:0008652">
    <property type="term" value="P:amino acid biosynthetic process"/>
    <property type="evidence" value="ECO:0007669"/>
    <property type="project" value="UniProtKB-ARBA"/>
</dbReference>
<evidence type="ECO:0000256" key="2">
    <source>
        <dbReference type="ARBA" id="ARBA00003109"/>
    </source>
</evidence>
<evidence type="ECO:0000256" key="10">
    <source>
        <dbReference type="ARBA" id="ARBA00023304"/>
    </source>
</evidence>
<dbReference type="InterPro" id="IPR043132">
    <property type="entry name" value="BCAT-like_C"/>
</dbReference>
<dbReference type="PANTHER" id="PTHR42743:SF11">
    <property type="entry name" value="AMINODEOXYCHORISMATE LYASE"/>
    <property type="match status" value="1"/>
</dbReference>
<comment type="catalytic activity">
    <reaction evidence="13">
        <text>L-leucine + 2-oxoglutarate = 4-methyl-2-oxopentanoate + L-glutamate</text>
        <dbReference type="Rhea" id="RHEA:18321"/>
        <dbReference type="ChEBI" id="CHEBI:16810"/>
        <dbReference type="ChEBI" id="CHEBI:17865"/>
        <dbReference type="ChEBI" id="CHEBI:29985"/>
        <dbReference type="ChEBI" id="CHEBI:57427"/>
        <dbReference type="EC" id="2.6.1.42"/>
    </reaction>
</comment>
<accession>A0A317EGK7</accession>
<keyword evidence="15" id="KW-1185">Reference proteome</keyword>
<keyword evidence="14" id="KW-0032">Aminotransferase</keyword>
<keyword evidence="10" id="KW-0028">Amino-acid biosynthesis</keyword>
<dbReference type="Gene3D" id="3.20.10.10">
    <property type="entry name" value="D-amino Acid Aminotransferase, subunit A, domain 2"/>
    <property type="match status" value="1"/>
</dbReference>
<proteinExistence type="inferred from homology"/>
<dbReference type="OrthoDB" id="9805628at2"/>
<comment type="similarity">
    <text evidence="6">Belongs to the class-IV pyridoxal-phosphate-dependent aminotransferase family.</text>
</comment>
<keyword evidence="10" id="KW-0100">Branched-chain amino acid biosynthesis</keyword>
<keyword evidence="9" id="KW-0663">Pyridoxal phosphate</keyword>
<dbReference type="RefSeq" id="WP_109901407.1">
    <property type="nucleotide sequence ID" value="NZ_QGLE01000001.1"/>
</dbReference>
<dbReference type="InterPro" id="IPR036038">
    <property type="entry name" value="Aminotransferase-like"/>
</dbReference>
<evidence type="ECO:0000256" key="3">
    <source>
        <dbReference type="ARBA" id="ARBA00004824"/>
    </source>
</evidence>
<dbReference type="EMBL" id="QGLE01000001">
    <property type="protein sequence ID" value="PWR25426.1"/>
    <property type="molecule type" value="Genomic_DNA"/>
</dbReference>
<dbReference type="InterPro" id="IPR050571">
    <property type="entry name" value="Class-IV_PLP-Dep_Aminotrnsfr"/>
</dbReference>
<dbReference type="Gene3D" id="3.30.470.10">
    <property type="match status" value="1"/>
</dbReference>
<evidence type="ECO:0000256" key="12">
    <source>
        <dbReference type="ARBA" id="ARBA00048798"/>
    </source>
</evidence>
<dbReference type="InterPro" id="IPR001544">
    <property type="entry name" value="Aminotrans_IV"/>
</dbReference>
<dbReference type="SUPFAM" id="SSF56752">
    <property type="entry name" value="D-aminoacid aminotransferase-like PLP-dependent enzymes"/>
    <property type="match status" value="1"/>
</dbReference>
<evidence type="ECO:0000256" key="7">
    <source>
        <dbReference type="ARBA" id="ARBA00013053"/>
    </source>
</evidence>
<comment type="pathway">
    <text evidence="4">Amino-acid biosynthesis; L-valine biosynthesis; L-valine from pyruvate: step 4/4.</text>
</comment>
<dbReference type="FunFam" id="3.20.10.10:FF:000002">
    <property type="entry name" value="D-alanine aminotransferase"/>
    <property type="match status" value="1"/>
</dbReference>
<comment type="catalytic activity">
    <reaction evidence="11">
        <text>L-valine + 2-oxoglutarate = 3-methyl-2-oxobutanoate + L-glutamate</text>
        <dbReference type="Rhea" id="RHEA:24813"/>
        <dbReference type="ChEBI" id="CHEBI:11851"/>
        <dbReference type="ChEBI" id="CHEBI:16810"/>
        <dbReference type="ChEBI" id="CHEBI:29985"/>
        <dbReference type="ChEBI" id="CHEBI:57762"/>
        <dbReference type="EC" id="2.6.1.42"/>
    </reaction>
</comment>
<dbReference type="Pfam" id="PF01063">
    <property type="entry name" value="Aminotran_4"/>
    <property type="match status" value="1"/>
</dbReference>
<comment type="caution">
    <text evidence="14">The sequence shown here is derived from an EMBL/GenBank/DDBJ whole genome shotgun (WGS) entry which is preliminary data.</text>
</comment>
<dbReference type="GO" id="GO:0004084">
    <property type="term" value="F:branched-chain-amino-acid transaminase activity"/>
    <property type="evidence" value="ECO:0007669"/>
    <property type="project" value="UniProtKB-EC"/>
</dbReference>
<protein>
    <recommendedName>
        <fullName evidence="8">Probable branched-chain-amino-acid aminotransferase</fullName>
        <ecNumber evidence="7">2.6.1.42</ecNumber>
    </recommendedName>
</protein>
<dbReference type="PANTHER" id="PTHR42743">
    <property type="entry name" value="AMINO-ACID AMINOTRANSFERASE"/>
    <property type="match status" value="1"/>
</dbReference>
<reference evidence="14 15" key="1">
    <citation type="submission" date="2018-05" db="EMBL/GenBank/DDBJ databases">
        <title>Zavarzinia sp. HR-AS.</title>
        <authorList>
            <person name="Lee Y."/>
            <person name="Jeon C.O."/>
        </authorList>
    </citation>
    <scope>NUCLEOTIDE SEQUENCE [LARGE SCALE GENOMIC DNA]</scope>
    <source>
        <strain evidence="14 15">HR-AS</strain>
    </source>
</reference>
<evidence type="ECO:0000256" key="1">
    <source>
        <dbReference type="ARBA" id="ARBA00001933"/>
    </source>
</evidence>
<name>A0A317EGK7_9PROT</name>
<dbReference type="EC" id="2.6.1.42" evidence="7"/>
<comment type="cofactor">
    <cofactor evidence="1">
        <name>pyridoxal 5'-phosphate</name>
        <dbReference type="ChEBI" id="CHEBI:597326"/>
    </cofactor>
</comment>
<comment type="catalytic activity">
    <reaction evidence="12">
        <text>L-isoleucine + 2-oxoglutarate = (S)-3-methyl-2-oxopentanoate + L-glutamate</text>
        <dbReference type="Rhea" id="RHEA:24801"/>
        <dbReference type="ChEBI" id="CHEBI:16810"/>
        <dbReference type="ChEBI" id="CHEBI:29985"/>
        <dbReference type="ChEBI" id="CHEBI:35146"/>
        <dbReference type="ChEBI" id="CHEBI:58045"/>
        <dbReference type="EC" id="2.6.1.42"/>
    </reaction>
</comment>
<evidence type="ECO:0000256" key="9">
    <source>
        <dbReference type="ARBA" id="ARBA00022898"/>
    </source>
</evidence>
<dbReference type="InterPro" id="IPR043131">
    <property type="entry name" value="BCAT-like_N"/>
</dbReference>
<gene>
    <name evidence="14" type="ORF">DKG74_00120</name>
</gene>
<dbReference type="GO" id="GO:0009082">
    <property type="term" value="P:branched-chain amino acid biosynthetic process"/>
    <property type="evidence" value="ECO:0007669"/>
    <property type="project" value="UniProtKB-KW"/>
</dbReference>
<evidence type="ECO:0000256" key="5">
    <source>
        <dbReference type="ARBA" id="ARBA00005072"/>
    </source>
</evidence>
<evidence type="ECO:0000256" key="4">
    <source>
        <dbReference type="ARBA" id="ARBA00004931"/>
    </source>
</evidence>
<organism evidence="14 15">
    <name type="scientific">Zavarzinia aquatilis</name>
    <dbReference type="NCBI Taxonomy" id="2211142"/>
    <lineage>
        <taxon>Bacteria</taxon>
        <taxon>Pseudomonadati</taxon>
        <taxon>Pseudomonadota</taxon>
        <taxon>Alphaproteobacteria</taxon>
        <taxon>Rhodospirillales</taxon>
        <taxon>Zavarziniaceae</taxon>
        <taxon>Zavarzinia</taxon>
    </lineage>
</organism>
<evidence type="ECO:0000256" key="6">
    <source>
        <dbReference type="ARBA" id="ARBA00009320"/>
    </source>
</evidence>